<protein>
    <submittedName>
        <fullName evidence="2">Uncharacterized protein</fullName>
    </submittedName>
</protein>
<dbReference type="PATRIC" id="fig|1453497.3.peg.530"/>
<dbReference type="RefSeq" id="WP_068345321.1">
    <property type="nucleotide sequence ID" value="NZ_JFHK01000002.1"/>
</dbReference>
<gene>
    <name evidence="2" type="ORF">AT15_02670</name>
</gene>
<accession>A0A176K3Q7</accession>
<name>A0A176K3Q7_9BACT</name>
<dbReference type="OrthoDB" id="48476at2"/>
<keyword evidence="1" id="KW-0812">Transmembrane</keyword>
<dbReference type="Proteomes" id="UP000077339">
    <property type="component" value="Unassembled WGS sequence"/>
</dbReference>
<keyword evidence="1" id="KW-1133">Transmembrane helix</keyword>
<proteinExistence type="predicted"/>
<dbReference type="STRING" id="1453497.AT15_02670"/>
<keyword evidence="1" id="KW-0472">Membrane</keyword>
<reference evidence="2 3" key="1">
    <citation type="submission" date="2014-02" db="EMBL/GenBank/DDBJ databases">
        <title>Kosmotoga genome sequencing.</title>
        <authorList>
            <person name="Pollo S.M."/>
            <person name="Charchuk R."/>
            <person name="Nesbo C.L."/>
        </authorList>
    </citation>
    <scope>NUCLEOTIDE SEQUENCE [LARGE SCALE GENOMIC DNA]</scope>
    <source>
        <strain evidence="2 3">S304</strain>
    </source>
</reference>
<feature type="transmembrane region" description="Helical" evidence="1">
    <location>
        <begin position="6"/>
        <end position="30"/>
    </location>
</feature>
<dbReference type="EMBL" id="JFHK01000002">
    <property type="protein sequence ID" value="OAA31747.1"/>
    <property type="molecule type" value="Genomic_DNA"/>
</dbReference>
<dbReference type="AlphaFoldDB" id="A0A176K3Q7"/>
<evidence type="ECO:0000313" key="3">
    <source>
        <dbReference type="Proteomes" id="UP000077339"/>
    </source>
</evidence>
<keyword evidence="3" id="KW-1185">Reference proteome</keyword>
<evidence type="ECO:0000256" key="1">
    <source>
        <dbReference type="SAM" id="Phobius"/>
    </source>
</evidence>
<comment type="caution">
    <text evidence="2">The sequence shown here is derived from an EMBL/GenBank/DDBJ whole genome shotgun (WGS) entry which is preliminary data.</text>
</comment>
<evidence type="ECO:0000313" key="2">
    <source>
        <dbReference type="EMBL" id="OAA31747.1"/>
    </source>
</evidence>
<organism evidence="2 3">
    <name type="scientific">Kosmotoga arenicorallina S304</name>
    <dbReference type="NCBI Taxonomy" id="1453497"/>
    <lineage>
        <taxon>Bacteria</taxon>
        <taxon>Thermotogati</taxon>
        <taxon>Thermotogota</taxon>
        <taxon>Thermotogae</taxon>
        <taxon>Kosmotogales</taxon>
        <taxon>Kosmotogaceae</taxon>
        <taxon>Kosmotoga</taxon>
    </lineage>
</organism>
<sequence>MPENSIKNIFGTFLIIAIIISFVFSVLSLLRLDEVNERLSAFKTKTIEDIQQLEERTNSEITAIKRLISGGGPIEDYLVARNFIENTENDLRIILTELQENPERPYFRVFVTGSKEVWIGFKKSAEESKYSYQKNFKPGLSNEKFFYLKAPLLETGYTITLSKDAYIRTAIPDAVYLLFFGFDSAKIAKMPAGEVQNLAEDFNLYIPGE</sequence>